<dbReference type="EMBL" id="HBUE01339901">
    <property type="protein sequence ID" value="CAG6597887.1"/>
    <property type="molecule type" value="Transcribed_RNA"/>
</dbReference>
<dbReference type="EMBL" id="HBUE01339904">
    <property type="protein sequence ID" value="CAG6597893.1"/>
    <property type="molecule type" value="Transcribed_RNA"/>
</dbReference>
<dbReference type="EMBL" id="HBUE01233050">
    <property type="protein sequence ID" value="CAG6545730.1"/>
    <property type="molecule type" value="Transcribed_RNA"/>
</dbReference>
<proteinExistence type="predicted"/>
<dbReference type="EMBL" id="HBUE01233048">
    <property type="protein sequence ID" value="CAG6545727.1"/>
    <property type="molecule type" value="Transcribed_RNA"/>
</dbReference>
<reference evidence="1" key="1">
    <citation type="submission" date="2021-05" db="EMBL/GenBank/DDBJ databases">
        <authorList>
            <person name="Alioto T."/>
            <person name="Alioto T."/>
            <person name="Gomez Garrido J."/>
        </authorList>
    </citation>
    <scope>NUCLEOTIDE SEQUENCE</scope>
</reference>
<protein>
    <submittedName>
        <fullName evidence="1">(northern house mosquito) hypothetical protein</fullName>
    </submittedName>
</protein>
<accession>A0A8D8I5C2</accession>
<sequence length="167" mass="18653">MLPILYHESSAHTHIFFPSFAFLSFALPHSHRSSLLSTSLICLLQRAPRTPSYRQQAREPIDRVVVHDSSRLNPVSTFPSQILTTNHGTHCIDTRILFGVHRTASSSALLPYTCTPDTLYAADNPQSPDSLIQSAPRAGANWVYPPRFSFFVTADTLLLLLPLVLVW</sequence>
<evidence type="ECO:0000313" key="1">
    <source>
        <dbReference type="EMBL" id="CAG6545727.1"/>
    </source>
</evidence>
<dbReference type="EMBL" id="HBUE01339902">
    <property type="protein sequence ID" value="CAG6597890.1"/>
    <property type="molecule type" value="Transcribed_RNA"/>
</dbReference>
<dbReference type="EMBL" id="HBUE01233049">
    <property type="protein sequence ID" value="CAG6545729.1"/>
    <property type="molecule type" value="Transcribed_RNA"/>
</dbReference>
<dbReference type="AlphaFoldDB" id="A0A8D8I5C2"/>
<dbReference type="EMBL" id="HBUE01339903">
    <property type="protein sequence ID" value="CAG6597892.1"/>
    <property type="molecule type" value="Transcribed_RNA"/>
</dbReference>
<name>A0A8D8I5C2_CULPI</name>
<dbReference type="EMBL" id="HBUE01233047">
    <property type="protein sequence ID" value="CAG6545724.1"/>
    <property type="molecule type" value="Transcribed_RNA"/>
</dbReference>
<organism evidence="1">
    <name type="scientific">Culex pipiens</name>
    <name type="common">House mosquito</name>
    <dbReference type="NCBI Taxonomy" id="7175"/>
    <lineage>
        <taxon>Eukaryota</taxon>
        <taxon>Metazoa</taxon>
        <taxon>Ecdysozoa</taxon>
        <taxon>Arthropoda</taxon>
        <taxon>Hexapoda</taxon>
        <taxon>Insecta</taxon>
        <taxon>Pterygota</taxon>
        <taxon>Neoptera</taxon>
        <taxon>Endopterygota</taxon>
        <taxon>Diptera</taxon>
        <taxon>Nematocera</taxon>
        <taxon>Culicoidea</taxon>
        <taxon>Culicidae</taxon>
        <taxon>Culicinae</taxon>
        <taxon>Culicini</taxon>
        <taxon>Culex</taxon>
        <taxon>Culex</taxon>
    </lineage>
</organism>